<evidence type="ECO:0000256" key="1">
    <source>
        <dbReference type="SAM" id="Phobius"/>
    </source>
</evidence>
<gene>
    <name evidence="3" type="ORF">A4S15_01660</name>
</gene>
<keyword evidence="1" id="KW-0472">Membrane</keyword>
<dbReference type="InterPro" id="IPR012495">
    <property type="entry name" value="TadE-like_dom"/>
</dbReference>
<dbReference type="RefSeq" id="WP_376803107.1">
    <property type="nucleotide sequence ID" value="NZ_DBNB01000019.1"/>
</dbReference>
<keyword evidence="1" id="KW-0812">Transmembrane</keyword>
<sequence>MGMFTGFKLHAFSRDRRGVAAVEFALILPVMVLMYVGTVELTNAISANRKVVATASTIGDLSAQASDIDDAGMSAILDASSAVIQPYSVSPLKLRVTQLVIDSNGAAKVGWSSARNTTALSRGATFSTLPSGLATPNTYLIYSEVDYSYTSPVGQFIQTPINLNETFYLRPRVGNCVKRNGACS</sequence>
<evidence type="ECO:0000313" key="3">
    <source>
        <dbReference type="EMBL" id="OQW49471.1"/>
    </source>
</evidence>
<accession>A0A1W9HQE9</accession>
<feature type="transmembrane region" description="Helical" evidence="1">
    <location>
        <begin position="20"/>
        <end position="38"/>
    </location>
</feature>
<evidence type="ECO:0000259" key="2">
    <source>
        <dbReference type="Pfam" id="PF07811"/>
    </source>
</evidence>
<feature type="domain" description="TadE-like" evidence="2">
    <location>
        <begin position="18"/>
        <end position="56"/>
    </location>
</feature>
<dbReference type="EMBL" id="LWDL01000031">
    <property type="protein sequence ID" value="OQW49471.1"/>
    <property type="molecule type" value="Genomic_DNA"/>
</dbReference>
<proteinExistence type="predicted"/>
<protein>
    <recommendedName>
        <fullName evidence="2">TadE-like domain-containing protein</fullName>
    </recommendedName>
</protein>
<dbReference type="STRING" id="1827387.A4S15_01660"/>
<evidence type="ECO:0000313" key="4">
    <source>
        <dbReference type="Proteomes" id="UP000192872"/>
    </source>
</evidence>
<keyword evidence="1" id="KW-1133">Transmembrane helix</keyword>
<comment type="caution">
    <text evidence="3">The sequence shown here is derived from an EMBL/GenBank/DDBJ whole genome shotgun (WGS) entry which is preliminary data.</text>
</comment>
<dbReference type="AlphaFoldDB" id="A0A1W9HQE9"/>
<dbReference type="Proteomes" id="UP000192872">
    <property type="component" value="Unassembled WGS sequence"/>
</dbReference>
<name>A0A1W9HQE9_9HYPH</name>
<dbReference type="Pfam" id="PF07811">
    <property type="entry name" value="TadE"/>
    <property type="match status" value="1"/>
</dbReference>
<reference evidence="3 4" key="1">
    <citation type="journal article" date="2017" name="Water Res.">
        <title>Comammox in drinking water systems.</title>
        <authorList>
            <person name="Wang Y."/>
            <person name="Ma L."/>
            <person name="Mao Y."/>
            <person name="Jiang X."/>
            <person name="Xia Y."/>
            <person name="Yu K."/>
            <person name="Li B."/>
            <person name="Zhang T."/>
        </authorList>
    </citation>
    <scope>NUCLEOTIDE SEQUENCE [LARGE SCALE GENOMIC DNA]</scope>
    <source>
        <strain evidence="3">SG_bin8</strain>
    </source>
</reference>
<organism evidence="3 4">
    <name type="scientific">Candidatus Raskinella chloraquaticus</name>
    <dbReference type="NCBI Taxonomy" id="1951219"/>
    <lineage>
        <taxon>Bacteria</taxon>
        <taxon>Pseudomonadati</taxon>
        <taxon>Pseudomonadota</taxon>
        <taxon>Alphaproteobacteria</taxon>
        <taxon>Hyphomicrobiales</taxon>
        <taxon>Phreatobacteraceae</taxon>
        <taxon>Candidatus Raskinella</taxon>
    </lineage>
</organism>